<organism evidence="1 2">
    <name type="scientific">Castilleja foliolosa</name>
    <dbReference type="NCBI Taxonomy" id="1961234"/>
    <lineage>
        <taxon>Eukaryota</taxon>
        <taxon>Viridiplantae</taxon>
        <taxon>Streptophyta</taxon>
        <taxon>Embryophyta</taxon>
        <taxon>Tracheophyta</taxon>
        <taxon>Spermatophyta</taxon>
        <taxon>Magnoliopsida</taxon>
        <taxon>eudicotyledons</taxon>
        <taxon>Gunneridae</taxon>
        <taxon>Pentapetalae</taxon>
        <taxon>asterids</taxon>
        <taxon>lamiids</taxon>
        <taxon>Lamiales</taxon>
        <taxon>Orobanchaceae</taxon>
        <taxon>Pedicularideae</taxon>
        <taxon>Castillejinae</taxon>
        <taxon>Castilleja</taxon>
    </lineage>
</organism>
<dbReference type="AlphaFoldDB" id="A0ABD3CZG2"/>
<dbReference type="EMBL" id="JAVIJP010000028">
    <property type="protein sequence ID" value="KAL3634837.1"/>
    <property type="molecule type" value="Genomic_DNA"/>
</dbReference>
<accession>A0ABD3CZG2</accession>
<dbReference type="Proteomes" id="UP001632038">
    <property type="component" value="Unassembled WGS sequence"/>
</dbReference>
<sequence>MNKQSAKRRREDDDDGSAIAIDRLSQKDNLSRLPKRCFSYCQNHGARKTEIWPFLDKTLQRYLDQNLSLQKFLVDIYHYKVDFVLLRKWIPVRNSNLCIIQIMALSMARPLKC</sequence>
<proteinExistence type="predicted"/>
<evidence type="ECO:0000313" key="2">
    <source>
        <dbReference type="Proteomes" id="UP001632038"/>
    </source>
</evidence>
<keyword evidence="2" id="KW-1185">Reference proteome</keyword>
<reference evidence="2" key="1">
    <citation type="journal article" date="2024" name="IScience">
        <title>Strigolactones Initiate the Formation of Haustorium-like Structures in Castilleja.</title>
        <authorList>
            <person name="Buerger M."/>
            <person name="Peterson D."/>
            <person name="Chory J."/>
        </authorList>
    </citation>
    <scope>NUCLEOTIDE SEQUENCE [LARGE SCALE GENOMIC DNA]</scope>
</reference>
<name>A0ABD3CZG2_9LAMI</name>
<evidence type="ECO:0000313" key="1">
    <source>
        <dbReference type="EMBL" id="KAL3634837.1"/>
    </source>
</evidence>
<protein>
    <submittedName>
        <fullName evidence="1">Uncharacterized protein</fullName>
    </submittedName>
</protein>
<gene>
    <name evidence="1" type="ORF">CASFOL_021891</name>
</gene>
<comment type="caution">
    <text evidence="1">The sequence shown here is derived from an EMBL/GenBank/DDBJ whole genome shotgun (WGS) entry which is preliminary data.</text>
</comment>